<reference evidence="1" key="1">
    <citation type="journal article" date="2022" name="New Phytol.">
        <title>Evolutionary transition to the ectomycorrhizal habit in the genomes of a hyperdiverse lineage of mushroom-forming fungi.</title>
        <authorList>
            <person name="Looney B."/>
            <person name="Miyauchi S."/>
            <person name="Morin E."/>
            <person name="Drula E."/>
            <person name="Courty P.E."/>
            <person name="Kohler A."/>
            <person name="Kuo A."/>
            <person name="LaButti K."/>
            <person name="Pangilinan J."/>
            <person name="Lipzen A."/>
            <person name="Riley R."/>
            <person name="Andreopoulos W."/>
            <person name="He G."/>
            <person name="Johnson J."/>
            <person name="Nolan M."/>
            <person name="Tritt A."/>
            <person name="Barry K.W."/>
            <person name="Grigoriev I.V."/>
            <person name="Nagy L.G."/>
            <person name="Hibbett D."/>
            <person name="Henrissat B."/>
            <person name="Matheny P.B."/>
            <person name="Labbe J."/>
            <person name="Martin F.M."/>
        </authorList>
    </citation>
    <scope>NUCLEOTIDE SEQUENCE</scope>
    <source>
        <strain evidence="1">BPL690</strain>
    </source>
</reference>
<dbReference type="AlphaFoldDB" id="A0AAD4M6F1"/>
<name>A0AAD4M6F1_9AGAM</name>
<comment type="caution">
    <text evidence="1">The sequence shown here is derived from an EMBL/GenBank/DDBJ whole genome shotgun (WGS) entry which is preliminary data.</text>
</comment>
<protein>
    <submittedName>
        <fullName evidence="1">Uncharacterized protein</fullName>
    </submittedName>
</protein>
<dbReference type="EMBL" id="WTXG01000008">
    <property type="protein sequence ID" value="KAI0303730.1"/>
    <property type="molecule type" value="Genomic_DNA"/>
</dbReference>
<dbReference type="Proteomes" id="UP001203297">
    <property type="component" value="Unassembled WGS sequence"/>
</dbReference>
<keyword evidence="2" id="KW-1185">Reference proteome</keyword>
<gene>
    <name evidence="1" type="ORF">B0F90DRAFT_1317746</name>
</gene>
<accession>A0AAD4M6F1</accession>
<evidence type="ECO:0000313" key="1">
    <source>
        <dbReference type="EMBL" id="KAI0303730.1"/>
    </source>
</evidence>
<sequence>MCKEECFGNQYRGCGHYVRLYSTGNKTDCGSPDCFHSSAHKHKTARTCHCSRIIYDDRRVLNLFQEPCDHCKEANYDRGRRR</sequence>
<proteinExistence type="predicted"/>
<organism evidence="1 2">
    <name type="scientific">Multifurca ochricompacta</name>
    <dbReference type="NCBI Taxonomy" id="376703"/>
    <lineage>
        <taxon>Eukaryota</taxon>
        <taxon>Fungi</taxon>
        <taxon>Dikarya</taxon>
        <taxon>Basidiomycota</taxon>
        <taxon>Agaricomycotina</taxon>
        <taxon>Agaricomycetes</taxon>
        <taxon>Russulales</taxon>
        <taxon>Russulaceae</taxon>
        <taxon>Multifurca</taxon>
    </lineage>
</organism>
<evidence type="ECO:0000313" key="2">
    <source>
        <dbReference type="Proteomes" id="UP001203297"/>
    </source>
</evidence>